<dbReference type="STRING" id="29561.MM26B8_00990"/>
<evidence type="ECO:0000256" key="9">
    <source>
        <dbReference type="ARBA" id="ARBA00022741"/>
    </source>
</evidence>
<dbReference type="Pfam" id="PF02772">
    <property type="entry name" value="S-AdoMet_synt_M"/>
    <property type="match status" value="1"/>
</dbReference>
<evidence type="ECO:0000256" key="5">
    <source>
        <dbReference type="ARBA" id="ARBA00012828"/>
    </source>
</evidence>
<evidence type="ECO:0000256" key="4">
    <source>
        <dbReference type="ARBA" id="ARBA00009685"/>
    </source>
</evidence>
<dbReference type="Pfam" id="PF00438">
    <property type="entry name" value="S-AdoMet_synt_N"/>
    <property type="match status" value="1"/>
</dbReference>
<comment type="similarity">
    <text evidence="4 15">Belongs to the AdoMet synthase family.</text>
</comment>
<feature type="domain" description="S-adenosylmethionine synthetase C-terminal" evidence="18">
    <location>
        <begin position="230"/>
        <end position="370"/>
    </location>
</feature>
<dbReference type="SUPFAM" id="SSF55973">
    <property type="entry name" value="S-adenosylmethionine synthetase"/>
    <property type="match status" value="3"/>
</dbReference>
<dbReference type="PROSITE" id="PS00377">
    <property type="entry name" value="ADOMET_SYNTHASE_2"/>
    <property type="match status" value="1"/>
</dbReference>
<keyword evidence="8 14" id="KW-0479">Metal-binding</keyword>
<comment type="pathway">
    <text evidence="3">Amino-acid biosynthesis; S-adenosyl-L-methionine biosynthesis; S-adenosyl-L-methionine from L-methionine: step 1/1.</text>
</comment>
<protein>
    <recommendedName>
        <fullName evidence="5 13">Methionine adenosyltransferase</fullName>
        <ecNumber evidence="5 13">2.5.1.6</ecNumber>
    </recommendedName>
</protein>
<evidence type="ECO:0000313" key="20">
    <source>
        <dbReference type="Proteomes" id="UP000033750"/>
    </source>
</evidence>
<dbReference type="InterPro" id="IPR022636">
    <property type="entry name" value="S-AdoMet_synthetase_sfam"/>
</dbReference>
<dbReference type="GO" id="GO:0006556">
    <property type="term" value="P:S-adenosylmethionine biosynthetic process"/>
    <property type="evidence" value="ECO:0007669"/>
    <property type="project" value="UniProtKB-UniRule"/>
</dbReference>
<dbReference type="InterPro" id="IPR022630">
    <property type="entry name" value="S-AdoMet_synt_C"/>
</dbReference>
<proteinExistence type="inferred from homology"/>
<keyword evidence="10" id="KW-0067">ATP-binding</keyword>
<dbReference type="EMBL" id="JZXN01000018">
    <property type="protein sequence ID" value="KKB26608.1"/>
    <property type="molecule type" value="Genomic_DNA"/>
</dbReference>
<dbReference type="PATRIC" id="fig|1264554.4.peg.514"/>
<evidence type="ECO:0000259" key="18">
    <source>
        <dbReference type="Pfam" id="PF02773"/>
    </source>
</evidence>
<dbReference type="GO" id="GO:0046872">
    <property type="term" value="F:metal ion binding"/>
    <property type="evidence" value="ECO:0007669"/>
    <property type="project" value="UniProtKB-KW"/>
</dbReference>
<keyword evidence="9" id="KW-0547">Nucleotide-binding</keyword>
<dbReference type="GO" id="GO:0004478">
    <property type="term" value="F:methionine adenosyltransferase activity"/>
    <property type="evidence" value="ECO:0007669"/>
    <property type="project" value="UniProtKB-UniRule"/>
</dbReference>
<feature type="domain" description="S-adenosylmethionine synthetase central" evidence="17">
    <location>
        <begin position="109"/>
        <end position="228"/>
    </location>
</feature>
<evidence type="ECO:0000259" key="17">
    <source>
        <dbReference type="Pfam" id="PF02772"/>
    </source>
</evidence>
<dbReference type="GO" id="GO:0006730">
    <property type="term" value="P:one-carbon metabolic process"/>
    <property type="evidence" value="ECO:0007669"/>
    <property type="project" value="UniProtKB-KW"/>
</dbReference>
<dbReference type="InterPro" id="IPR022629">
    <property type="entry name" value="S-AdoMet_synt_central"/>
</dbReference>
<dbReference type="AlphaFoldDB" id="A0A0F5H072"/>
<evidence type="ECO:0000256" key="10">
    <source>
        <dbReference type="ARBA" id="ARBA00022840"/>
    </source>
</evidence>
<dbReference type="PANTHER" id="PTHR11964">
    <property type="entry name" value="S-ADENOSYLMETHIONINE SYNTHETASE"/>
    <property type="match status" value="1"/>
</dbReference>
<evidence type="ECO:0000256" key="14">
    <source>
        <dbReference type="RuleBase" id="RU000542"/>
    </source>
</evidence>
<dbReference type="CDD" id="cd18079">
    <property type="entry name" value="S-AdoMet_synt"/>
    <property type="match status" value="1"/>
</dbReference>
<dbReference type="GO" id="GO:0005737">
    <property type="term" value="C:cytoplasm"/>
    <property type="evidence" value="ECO:0007669"/>
    <property type="project" value="UniProtKB-SubCell"/>
</dbReference>
<keyword evidence="20" id="KW-1185">Reference proteome</keyword>
<dbReference type="Pfam" id="PF02773">
    <property type="entry name" value="S-AdoMet_synt_C"/>
    <property type="match status" value="1"/>
</dbReference>
<sequence>MLKKILFTSESVGKGHPDKICDQISDAILDGYLKVDKNAHVAIESMISANLLIITGEVSSKKHIEILPIVEKIIFSLGLSEWYSKVQKIININEQSPDIKQGVILNDNEIGAGDQGIIFGFATNETETFMPLAISISHDLVKKAEELRLNQNSPFSSWAKSDMKSQVTIDYSHSTPIVDTILMSIQHNDNYDKNAFNKFVKEEIIKNVLDKYNLKMPKKIYINTTGKFVIGGPQGDTGLTGRKIIVDTYGGAAKHGGGAFSGKDGTKVDRSGAYAARWIAKNIVAAGIVPKIEIQISYAIGIAKPTSIFVDTFGYKNGEIDNKIIDCIKSIFDLRPASIIKNLNLRNPIFEQTAAFGHFGRNDLDLPWEKLNKINEIKKFFNTN</sequence>
<dbReference type="InterPro" id="IPR022628">
    <property type="entry name" value="S-AdoMet_synt_N"/>
</dbReference>
<dbReference type="EC" id="2.5.1.6" evidence="5 13"/>
<feature type="domain" description="S-adenosylmethionine synthetase N-terminal" evidence="16">
    <location>
        <begin position="5"/>
        <end position="97"/>
    </location>
</feature>
<keyword evidence="12 14" id="KW-0630">Potassium</keyword>
<dbReference type="NCBIfam" id="TIGR01034">
    <property type="entry name" value="metK"/>
    <property type="match status" value="1"/>
</dbReference>
<dbReference type="InterPro" id="IPR022631">
    <property type="entry name" value="ADOMET_SYNTHASE_CS"/>
</dbReference>
<dbReference type="RefSeq" id="WP_046097172.1">
    <property type="nucleotide sequence ID" value="NZ_JZXN01000018.1"/>
</dbReference>
<dbReference type="InterPro" id="IPR002133">
    <property type="entry name" value="S-AdoMet_synthetase"/>
</dbReference>
<gene>
    <name evidence="19" type="ORF">MMELEA_02160</name>
</gene>
<comment type="subcellular location">
    <subcellularLocation>
        <location evidence="14">Cytoplasm</location>
    </subcellularLocation>
</comment>
<keyword evidence="7" id="KW-0808">Transferase</keyword>
<evidence type="ECO:0000256" key="12">
    <source>
        <dbReference type="ARBA" id="ARBA00022958"/>
    </source>
</evidence>
<dbReference type="UniPathway" id="UPA00315">
    <property type="reaction ID" value="UER00080"/>
</dbReference>
<comment type="cofactor">
    <cofactor evidence="2">
        <name>K(+)</name>
        <dbReference type="ChEBI" id="CHEBI:29103"/>
    </cofactor>
</comment>
<evidence type="ECO:0000313" key="19">
    <source>
        <dbReference type="EMBL" id="KKB26608.1"/>
    </source>
</evidence>
<dbReference type="GO" id="GO:0005524">
    <property type="term" value="F:ATP binding"/>
    <property type="evidence" value="ECO:0007669"/>
    <property type="project" value="UniProtKB-KW"/>
</dbReference>
<comment type="caution">
    <text evidence="19">The sequence shown here is derived from an EMBL/GenBank/DDBJ whole genome shotgun (WGS) entry which is preliminary data.</text>
</comment>
<keyword evidence="11 14" id="KW-0460">Magnesium</keyword>
<dbReference type="Gene3D" id="3.30.300.10">
    <property type="match status" value="3"/>
</dbReference>
<evidence type="ECO:0000256" key="3">
    <source>
        <dbReference type="ARBA" id="ARBA00005224"/>
    </source>
</evidence>
<evidence type="ECO:0000256" key="7">
    <source>
        <dbReference type="ARBA" id="ARBA00022679"/>
    </source>
</evidence>
<evidence type="ECO:0000256" key="11">
    <source>
        <dbReference type="ARBA" id="ARBA00022842"/>
    </source>
</evidence>
<evidence type="ECO:0000256" key="2">
    <source>
        <dbReference type="ARBA" id="ARBA00001958"/>
    </source>
</evidence>
<evidence type="ECO:0000256" key="15">
    <source>
        <dbReference type="RuleBase" id="RU004462"/>
    </source>
</evidence>
<dbReference type="PIRSF" id="PIRSF000497">
    <property type="entry name" value="MAT"/>
    <property type="match status" value="1"/>
</dbReference>
<evidence type="ECO:0000256" key="1">
    <source>
        <dbReference type="ARBA" id="ARBA00001946"/>
    </source>
</evidence>
<name>A0A0F5H072_9BACT</name>
<dbReference type="PROSITE" id="PS00376">
    <property type="entry name" value="ADOMET_SYNTHASE_1"/>
    <property type="match status" value="1"/>
</dbReference>
<evidence type="ECO:0000256" key="8">
    <source>
        <dbReference type="ARBA" id="ARBA00022723"/>
    </source>
</evidence>
<evidence type="ECO:0000256" key="6">
    <source>
        <dbReference type="ARBA" id="ARBA00022563"/>
    </source>
</evidence>
<keyword evidence="6" id="KW-0554">One-carbon metabolism</keyword>
<comment type="subunit">
    <text evidence="14">Homotetramer.</text>
</comment>
<organism evidence="19 20">
    <name type="scientific">Mycoplasmopsis meleagridis ATCC 25294</name>
    <dbReference type="NCBI Taxonomy" id="1264554"/>
    <lineage>
        <taxon>Bacteria</taxon>
        <taxon>Bacillati</taxon>
        <taxon>Mycoplasmatota</taxon>
        <taxon>Mycoplasmoidales</taxon>
        <taxon>Metamycoplasmataceae</taxon>
        <taxon>Mycoplasmopsis</taxon>
    </lineage>
</organism>
<reference evidence="19 20" key="1">
    <citation type="submission" date="2015-03" db="EMBL/GenBank/DDBJ databases">
        <title>Genome sequence of Mycoplasma meleagridis strain ATCC 25294.</title>
        <authorList>
            <person name="Yacoub E."/>
            <person name="Blanchard A."/>
            <person name="Sirand-Pugnet P."/>
            <person name="Mardassi B.B.A."/>
        </authorList>
    </citation>
    <scope>NUCLEOTIDE SEQUENCE [LARGE SCALE GENOMIC DNA]</scope>
    <source>
        <strain evidence="19 20">ATCC 25294</strain>
    </source>
</reference>
<dbReference type="Proteomes" id="UP000033750">
    <property type="component" value="Unassembled WGS sequence"/>
</dbReference>
<dbReference type="OrthoDB" id="9801686at2"/>
<accession>A0A0F5H072</accession>
<evidence type="ECO:0000256" key="13">
    <source>
        <dbReference type="NCBIfam" id="TIGR01034"/>
    </source>
</evidence>
<evidence type="ECO:0000259" key="16">
    <source>
        <dbReference type="Pfam" id="PF00438"/>
    </source>
</evidence>
<comment type="cofactor">
    <cofactor evidence="1">
        <name>Mg(2+)</name>
        <dbReference type="ChEBI" id="CHEBI:18420"/>
    </cofactor>
</comment>